<feature type="compositionally biased region" description="Basic and acidic residues" evidence="1">
    <location>
        <begin position="18"/>
        <end position="36"/>
    </location>
</feature>
<evidence type="ECO:0000313" key="3">
    <source>
        <dbReference type="Proteomes" id="UP000216752"/>
    </source>
</evidence>
<name>A0ABZ3IKT4_9FIRM</name>
<feature type="region of interest" description="Disordered" evidence="1">
    <location>
        <begin position="1"/>
        <end position="42"/>
    </location>
</feature>
<dbReference type="Proteomes" id="UP000216752">
    <property type="component" value="Chromosome"/>
</dbReference>
<gene>
    <name evidence="2" type="ORF">SPSIL_021860</name>
</gene>
<reference evidence="2" key="1">
    <citation type="submission" date="2024-05" db="EMBL/GenBank/DDBJ databases">
        <title>Isolation and characterization of Sporomusa carbonis sp. nov., a carboxydotrophic hydrogenogen in the genus of Sporomusa isolated from a charcoal burning pile.</title>
        <authorList>
            <person name="Boeer T."/>
            <person name="Rosenbaum F."/>
            <person name="Eysell L."/>
            <person name="Mueller V."/>
            <person name="Daniel R."/>
            <person name="Poehlein A."/>
        </authorList>
    </citation>
    <scope>NUCLEOTIDE SEQUENCE [LARGE SCALE GENOMIC DNA]</scope>
    <source>
        <strain evidence="2">DSM 10669</strain>
    </source>
</reference>
<evidence type="ECO:0000313" key="2">
    <source>
        <dbReference type="EMBL" id="XFO66038.1"/>
    </source>
</evidence>
<sequence>MTSQKNREISTNINQIARHKDGARADETEPVKKQEPCKSALC</sequence>
<accession>A0ABZ3IKT4</accession>
<evidence type="ECO:0000256" key="1">
    <source>
        <dbReference type="SAM" id="MobiDB-lite"/>
    </source>
</evidence>
<protein>
    <recommendedName>
        <fullName evidence="4">Bacterial mobilisation domain-containing protein</fullName>
    </recommendedName>
</protein>
<dbReference type="EMBL" id="CP155573">
    <property type="protein sequence ID" value="XFO66038.1"/>
    <property type="molecule type" value="Genomic_DNA"/>
</dbReference>
<organism evidence="2 3">
    <name type="scientific">Sporomusa silvacetica DSM 10669</name>
    <dbReference type="NCBI Taxonomy" id="1123289"/>
    <lineage>
        <taxon>Bacteria</taxon>
        <taxon>Bacillati</taxon>
        <taxon>Bacillota</taxon>
        <taxon>Negativicutes</taxon>
        <taxon>Selenomonadales</taxon>
        <taxon>Sporomusaceae</taxon>
        <taxon>Sporomusa</taxon>
    </lineage>
</organism>
<evidence type="ECO:0008006" key="4">
    <source>
        <dbReference type="Google" id="ProtNLM"/>
    </source>
</evidence>
<keyword evidence="3" id="KW-1185">Reference proteome</keyword>
<proteinExistence type="predicted"/>